<dbReference type="PANTHER" id="PTHR43445">
    <property type="entry name" value="UDP-N-ACETYLMURAMATE--L-ALANINE LIGASE-RELATED"/>
    <property type="match status" value="1"/>
</dbReference>
<dbReference type="Gene3D" id="3.40.50.720">
    <property type="entry name" value="NAD(P)-binding Rossmann-like Domain"/>
    <property type="match status" value="1"/>
</dbReference>
<feature type="non-terminal residue" evidence="3">
    <location>
        <position position="263"/>
    </location>
</feature>
<dbReference type="Pfam" id="PF01225">
    <property type="entry name" value="Mur_ligase"/>
    <property type="match status" value="1"/>
</dbReference>
<dbReference type="InterPro" id="IPR000713">
    <property type="entry name" value="Mur_ligase_N"/>
</dbReference>
<protein>
    <recommendedName>
        <fullName evidence="4">UDP-N-acetylmuramate--L-alanine ligase</fullName>
    </recommendedName>
</protein>
<dbReference type="SUPFAM" id="SSF53623">
    <property type="entry name" value="MurD-like peptide ligases, catalytic domain"/>
    <property type="match status" value="1"/>
</dbReference>
<proteinExistence type="predicted"/>
<dbReference type="EMBL" id="UINC01176188">
    <property type="protein sequence ID" value="SVD83200.1"/>
    <property type="molecule type" value="Genomic_DNA"/>
</dbReference>
<dbReference type="Pfam" id="PF08245">
    <property type="entry name" value="Mur_ligase_M"/>
    <property type="match status" value="1"/>
</dbReference>
<organism evidence="3">
    <name type="scientific">marine metagenome</name>
    <dbReference type="NCBI Taxonomy" id="408172"/>
    <lineage>
        <taxon>unclassified sequences</taxon>
        <taxon>metagenomes</taxon>
        <taxon>ecological metagenomes</taxon>
    </lineage>
</organism>
<accession>A0A382YJD5</accession>
<dbReference type="Gene3D" id="3.40.1190.10">
    <property type="entry name" value="Mur-like, catalytic domain"/>
    <property type="match status" value="1"/>
</dbReference>
<feature type="domain" description="Mur ligase central" evidence="2">
    <location>
        <begin position="81"/>
        <end position="263"/>
    </location>
</feature>
<gene>
    <name evidence="3" type="ORF">METZ01_LOCUS436054</name>
</gene>
<evidence type="ECO:0008006" key="4">
    <source>
        <dbReference type="Google" id="ProtNLM"/>
    </source>
</evidence>
<dbReference type="SUPFAM" id="SSF51984">
    <property type="entry name" value="MurCD N-terminal domain"/>
    <property type="match status" value="1"/>
</dbReference>
<dbReference type="GO" id="GO:0005524">
    <property type="term" value="F:ATP binding"/>
    <property type="evidence" value="ECO:0007669"/>
    <property type="project" value="InterPro"/>
</dbReference>
<dbReference type="InterPro" id="IPR013221">
    <property type="entry name" value="Mur_ligase_cen"/>
</dbReference>
<dbReference type="PANTHER" id="PTHR43445:SF3">
    <property type="entry name" value="UDP-N-ACETYLMURAMATE--L-ALANINE LIGASE"/>
    <property type="match status" value="1"/>
</dbReference>
<dbReference type="InterPro" id="IPR036565">
    <property type="entry name" value="Mur-like_cat_sf"/>
</dbReference>
<name>A0A382YJD5_9ZZZZ</name>
<feature type="domain" description="Mur ligase N-terminal catalytic" evidence="1">
    <location>
        <begin position="1"/>
        <end position="76"/>
    </location>
</feature>
<sequence length="263" mass="27954">YRVQGSDISSNANVSRLQSLGININLGHRADNIGGASVIVVSSAVSSENSEILAARAAKVPVVQRAEMLAELMRLKWSIAVGGTHGKTTTTSMIAALLDGANLDPTVINGGIINAYGTNARLGDGDWMVVEADESDGSFVRLPAMISVVTNIDAEHLDYYGNFDSLRSAFQTFAERIPFYGFATLCSDHQEVRALIGRVTDRRIVTYGIEPPTEVFGYDLSPTANGVRLAIQMSGRSRGAGRVISGVELSMPGAHNVRNALAA</sequence>
<feature type="non-terminal residue" evidence="3">
    <location>
        <position position="1"/>
    </location>
</feature>
<reference evidence="3" key="1">
    <citation type="submission" date="2018-05" db="EMBL/GenBank/DDBJ databases">
        <authorList>
            <person name="Lanie J.A."/>
            <person name="Ng W.-L."/>
            <person name="Kazmierczak K.M."/>
            <person name="Andrzejewski T.M."/>
            <person name="Davidsen T.M."/>
            <person name="Wayne K.J."/>
            <person name="Tettelin H."/>
            <person name="Glass J.I."/>
            <person name="Rusch D."/>
            <person name="Podicherti R."/>
            <person name="Tsui H.-C.T."/>
            <person name="Winkler M.E."/>
        </authorList>
    </citation>
    <scope>NUCLEOTIDE SEQUENCE</scope>
</reference>
<evidence type="ECO:0000259" key="1">
    <source>
        <dbReference type="Pfam" id="PF01225"/>
    </source>
</evidence>
<evidence type="ECO:0000313" key="3">
    <source>
        <dbReference type="EMBL" id="SVD83200.1"/>
    </source>
</evidence>
<evidence type="ECO:0000259" key="2">
    <source>
        <dbReference type="Pfam" id="PF08245"/>
    </source>
</evidence>
<dbReference type="GO" id="GO:0016881">
    <property type="term" value="F:acid-amino acid ligase activity"/>
    <property type="evidence" value="ECO:0007669"/>
    <property type="project" value="InterPro"/>
</dbReference>
<dbReference type="InterPro" id="IPR050061">
    <property type="entry name" value="MurCDEF_pg_biosynth"/>
</dbReference>
<dbReference type="AlphaFoldDB" id="A0A382YJD5"/>